<proteinExistence type="inferred from homology"/>
<dbReference type="Pfam" id="PF00570">
    <property type="entry name" value="HRDC"/>
    <property type="match status" value="1"/>
</dbReference>
<evidence type="ECO:0000256" key="5">
    <source>
        <dbReference type="ARBA" id="ARBA00022741"/>
    </source>
</evidence>
<feature type="domain" description="Helicase C-terminal" evidence="19">
    <location>
        <begin position="219"/>
        <end position="363"/>
    </location>
</feature>
<feature type="domain" description="HRDC" evidence="17">
    <location>
        <begin position="513"/>
        <end position="593"/>
    </location>
</feature>
<organism evidence="20 21">
    <name type="scientific">Alteribacter keqinensis</name>
    <dbReference type="NCBI Taxonomy" id="2483800"/>
    <lineage>
        <taxon>Bacteria</taxon>
        <taxon>Bacillati</taxon>
        <taxon>Bacillota</taxon>
        <taxon>Bacilli</taxon>
        <taxon>Bacillales</taxon>
        <taxon>Bacillaceae</taxon>
        <taxon>Alteribacter</taxon>
    </lineage>
</organism>
<dbReference type="NCBIfam" id="TIGR00614">
    <property type="entry name" value="recQ_fam"/>
    <property type="match status" value="1"/>
</dbReference>
<sequence length="710" mass="80174">MITQAEQTLHEYFGYTSFRPGQKQIIEQVFSGTPTMGIMPTGGGKSICYQVPSLLLPGLTLVISPLISLMKDQVDELHEVQISSSYINSSLTYEETEERIADIRAGHTKLLYVAPERFEVPSFVNMLKGLNVSLIAVDEAHCVSQWGHDFRPSYMRIPQVLSQFPNRPPILALTATATPAVRDDVCQAFGIEQGDVVQTGFSRENLSFHVLKGEVRDRYCADYIKKNEGEPGIIYASTRKEVESIQEFLTAKGIDAGKYHGGMSPNTRAKSQEDFVYDRIQVMVATNAFGMGINKSNVRFVIHYQIPRNIESYYQEAGRAGRDGEPSECLLLYSPQDIRVQQFLIDQSDSSDDRKQNEYRKLHQMVNYCHTEGCLQTYILDYFGDKDAEPCGQCSNCTDERETEDVTRDAQMVFSCIKRMNERFGKTMVAQVLTGSHNQKLKDMKFDRLSTHGLMKQYTIKEVAQFIDYLVAEDYLRMTDGAYPVLMLTEKTLPVLKGQLPVEKKVEKRPAVITEAHPLFAELRELRTALAKENSVAPYMVFSDKTLKEMCDKLPRDEEAMLQVKGLGAQKFDKYGEAFLAKIQSYLEANPEETPAKTSTTAWNSGIAKKDKTPSHLITLDMFKSGRTLEEIASERGFKAVTAGEHLIRCAEEGLEVDFTRLVSEKEQQTILRVIEEIDPSEGLKPVKEALPEDIDYFQIKAVLQGFVHA</sequence>
<evidence type="ECO:0000313" key="21">
    <source>
        <dbReference type="Proteomes" id="UP000278746"/>
    </source>
</evidence>
<dbReference type="GO" id="GO:0030894">
    <property type="term" value="C:replisome"/>
    <property type="evidence" value="ECO:0007669"/>
    <property type="project" value="TreeGrafter"/>
</dbReference>
<dbReference type="InterPro" id="IPR001650">
    <property type="entry name" value="Helicase_C-like"/>
</dbReference>
<dbReference type="Pfam" id="PF16124">
    <property type="entry name" value="RecQ_Zn_bind"/>
    <property type="match status" value="1"/>
</dbReference>
<name>A0A3M7TMP0_9BACI</name>
<evidence type="ECO:0000259" key="18">
    <source>
        <dbReference type="PROSITE" id="PS51192"/>
    </source>
</evidence>
<evidence type="ECO:0000256" key="9">
    <source>
        <dbReference type="ARBA" id="ARBA00022833"/>
    </source>
</evidence>
<dbReference type="GO" id="GO:0009378">
    <property type="term" value="F:four-way junction helicase activity"/>
    <property type="evidence" value="ECO:0007669"/>
    <property type="project" value="TreeGrafter"/>
</dbReference>
<dbReference type="SMART" id="SM00487">
    <property type="entry name" value="DEXDc"/>
    <property type="match status" value="1"/>
</dbReference>
<dbReference type="CDD" id="cd18794">
    <property type="entry name" value="SF2_C_RecQ"/>
    <property type="match status" value="1"/>
</dbReference>
<dbReference type="GO" id="GO:0006310">
    <property type="term" value="P:DNA recombination"/>
    <property type="evidence" value="ECO:0007669"/>
    <property type="project" value="UniProtKB-UniRule"/>
</dbReference>
<evidence type="ECO:0000256" key="6">
    <source>
        <dbReference type="ARBA" id="ARBA00022763"/>
    </source>
</evidence>
<dbReference type="InterPro" id="IPR027417">
    <property type="entry name" value="P-loop_NTPase"/>
</dbReference>
<dbReference type="PANTHER" id="PTHR13710">
    <property type="entry name" value="DNA HELICASE RECQ FAMILY MEMBER"/>
    <property type="match status" value="1"/>
</dbReference>
<keyword evidence="14" id="KW-0413">Isomerase</keyword>
<dbReference type="InterPro" id="IPR011545">
    <property type="entry name" value="DEAD/DEAH_box_helicase_dom"/>
</dbReference>
<evidence type="ECO:0000259" key="19">
    <source>
        <dbReference type="PROSITE" id="PS51194"/>
    </source>
</evidence>
<dbReference type="GO" id="GO:0043138">
    <property type="term" value="F:3'-5' DNA helicase activity"/>
    <property type="evidence" value="ECO:0007669"/>
    <property type="project" value="UniProtKB-EC"/>
</dbReference>
<dbReference type="SUPFAM" id="SSF47819">
    <property type="entry name" value="HRDC-like"/>
    <property type="match status" value="1"/>
</dbReference>
<keyword evidence="4" id="KW-0479">Metal-binding</keyword>
<dbReference type="Gene3D" id="1.10.150.80">
    <property type="entry name" value="HRDC domain"/>
    <property type="match status" value="1"/>
</dbReference>
<comment type="cofactor">
    <cofactor evidence="1">
        <name>Mg(2+)</name>
        <dbReference type="ChEBI" id="CHEBI:18420"/>
    </cofactor>
</comment>
<dbReference type="SMART" id="SM00956">
    <property type="entry name" value="RQC"/>
    <property type="match status" value="1"/>
</dbReference>
<keyword evidence="13" id="KW-0234">DNA repair</keyword>
<dbReference type="GO" id="GO:0046872">
    <property type="term" value="F:metal ion binding"/>
    <property type="evidence" value="ECO:0007669"/>
    <property type="project" value="UniProtKB-KW"/>
</dbReference>
<dbReference type="Pfam" id="PF00270">
    <property type="entry name" value="DEAD"/>
    <property type="match status" value="1"/>
</dbReference>
<dbReference type="InterPro" id="IPR014001">
    <property type="entry name" value="Helicase_ATP-bd"/>
</dbReference>
<dbReference type="Pfam" id="PF00271">
    <property type="entry name" value="Helicase_C"/>
    <property type="match status" value="1"/>
</dbReference>
<dbReference type="InterPro" id="IPR004589">
    <property type="entry name" value="DNA_helicase_ATP-dep_RecQ"/>
</dbReference>
<comment type="caution">
    <text evidence="20">The sequence shown here is derived from an EMBL/GenBank/DDBJ whole genome shotgun (WGS) entry which is preliminary data.</text>
</comment>
<reference evidence="20 21" key="1">
    <citation type="submission" date="2018-10" db="EMBL/GenBank/DDBJ databases">
        <title>Bacillus Keqinensis sp. nov., a moderately halophilic bacterium isolated from a saline-alkaline lake.</title>
        <authorList>
            <person name="Wang H."/>
        </authorList>
    </citation>
    <scope>NUCLEOTIDE SEQUENCE [LARGE SCALE GENOMIC DNA]</scope>
    <source>
        <strain evidence="20 21">KQ-3</strain>
    </source>
</reference>
<dbReference type="Proteomes" id="UP000278746">
    <property type="component" value="Unassembled WGS sequence"/>
</dbReference>
<dbReference type="PROSITE" id="PS51192">
    <property type="entry name" value="HELICASE_ATP_BIND_1"/>
    <property type="match status" value="1"/>
</dbReference>
<dbReference type="RefSeq" id="WP_122900618.1">
    <property type="nucleotide sequence ID" value="NZ_RHIB01000003.1"/>
</dbReference>
<evidence type="ECO:0000256" key="12">
    <source>
        <dbReference type="ARBA" id="ARBA00023172"/>
    </source>
</evidence>
<keyword evidence="10" id="KW-0067">ATP-binding</keyword>
<dbReference type="GO" id="GO:0003677">
    <property type="term" value="F:DNA binding"/>
    <property type="evidence" value="ECO:0007669"/>
    <property type="project" value="UniProtKB-KW"/>
</dbReference>
<evidence type="ECO:0000256" key="15">
    <source>
        <dbReference type="ARBA" id="ARBA00034617"/>
    </source>
</evidence>
<dbReference type="InterPro" id="IPR032284">
    <property type="entry name" value="RecQ_Zn-bd"/>
</dbReference>
<gene>
    <name evidence="20" type="primary">recQ</name>
    <name evidence="20" type="ORF">EBO34_16495</name>
</gene>
<keyword evidence="9" id="KW-0862">Zinc</keyword>
<dbReference type="GO" id="GO:0005524">
    <property type="term" value="F:ATP binding"/>
    <property type="evidence" value="ECO:0007669"/>
    <property type="project" value="UniProtKB-KW"/>
</dbReference>
<dbReference type="GO" id="GO:0005737">
    <property type="term" value="C:cytoplasm"/>
    <property type="evidence" value="ECO:0007669"/>
    <property type="project" value="TreeGrafter"/>
</dbReference>
<dbReference type="InterPro" id="IPR006293">
    <property type="entry name" value="DNA_helicase_ATP-dep_RecQ_bac"/>
</dbReference>
<evidence type="ECO:0000256" key="14">
    <source>
        <dbReference type="ARBA" id="ARBA00023235"/>
    </source>
</evidence>
<dbReference type="InterPro" id="IPR029491">
    <property type="entry name" value="Helicase_HTH"/>
</dbReference>
<dbReference type="Pfam" id="PF14493">
    <property type="entry name" value="HTH_40"/>
    <property type="match status" value="1"/>
</dbReference>
<dbReference type="GO" id="GO:0043590">
    <property type="term" value="C:bacterial nucleoid"/>
    <property type="evidence" value="ECO:0007669"/>
    <property type="project" value="TreeGrafter"/>
</dbReference>
<keyword evidence="6" id="KW-0227">DNA damage</keyword>
<dbReference type="CDD" id="cd17920">
    <property type="entry name" value="DEXHc_RecQ"/>
    <property type="match status" value="1"/>
</dbReference>
<evidence type="ECO:0000256" key="4">
    <source>
        <dbReference type="ARBA" id="ARBA00022723"/>
    </source>
</evidence>
<accession>A0A3M7TMP0</accession>
<dbReference type="GO" id="GO:0016787">
    <property type="term" value="F:hydrolase activity"/>
    <property type="evidence" value="ECO:0007669"/>
    <property type="project" value="UniProtKB-KW"/>
</dbReference>
<evidence type="ECO:0000256" key="8">
    <source>
        <dbReference type="ARBA" id="ARBA00022806"/>
    </source>
</evidence>
<dbReference type="GO" id="GO:0006281">
    <property type="term" value="P:DNA repair"/>
    <property type="evidence" value="ECO:0007669"/>
    <property type="project" value="UniProtKB-KW"/>
</dbReference>
<dbReference type="InterPro" id="IPR010997">
    <property type="entry name" value="HRDC-like_sf"/>
</dbReference>
<dbReference type="GO" id="GO:0006260">
    <property type="term" value="P:DNA replication"/>
    <property type="evidence" value="ECO:0007669"/>
    <property type="project" value="InterPro"/>
</dbReference>
<evidence type="ECO:0000256" key="1">
    <source>
        <dbReference type="ARBA" id="ARBA00001946"/>
    </source>
</evidence>
<dbReference type="AlphaFoldDB" id="A0A3M7TMP0"/>
<comment type="similarity">
    <text evidence="3">Belongs to the helicase family. RecQ subfamily.</text>
</comment>
<dbReference type="NCBIfam" id="TIGR01389">
    <property type="entry name" value="recQ"/>
    <property type="match status" value="1"/>
</dbReference>
<evidence type="ECO:0000259" key="17">
    <source>
        <dbReference type="PROSITE" id="PS50967"/>
    </source>
</evidence>
<dbReference type="InterPro" id="IPR002121">
    <property type="entry name" value="HRDC_dom"/>
</dbReference>
<dbReference type="PANTHER" id="PTHR13710:SF105">
    <property type="entry name" value="ATP-DEPENDENT DNA HELICASE Q1"/>
    <property type="match status" value="1"/>
</dbReference>
<dbReference type="Pfam" id="PF09382">
    <property type="entry name" value="RQC"/>
    <property type="match status" value="1"/>
</dbReference>
<dbReference type="SMART" id="SM00490">
    <property type="entry name" value="HELICc"/>
    <property type="match status" value="1"/>
</dbReference>
<keyword evidence="5" id="KW-0547">Nucleotide-binding</keyword>
<dbReference type="GO" id="GO:0009432">
    <property type="term" value="P:SOS response"/>
    <property type="evidence" value="ECO:0007669"/>
    <property type="project" value="UniProtKB-UniRule"/>
</dbReference>
<dbReference type="PROSITE" id="PS50967">
    <property type="entry name" value="HRDC"/>
    <property type="match status" value="1"/>
</dbReference>
<keyword evidence="12" id="KW-0233">DNA recombination</keyword>
<dbReference type="Gene3D" id="1.10.10.10">
    <property type="entry name" value="Winged helix-like DNA-binding domain superfamily/Winged helix DNA-binding domain"/>
    <property type="match status" value="1"/>
</dbReference>
<dbReference type="OrthoDB" id="9763310at2"/>
<dbReference type="EMBL" id="RHIB01000003">
    <property type="protein sequence ID" value="RNA66805.1"/>
    <property type="molecule type" value="Genomic_DNA"/>
</dbReference>
<dbReference type="SUPFAM" id="SSF46785">
    <property type="entry name" value="Winged helix' DNA-binding domain"/>
    <property type="match status" value="1"/>
</dbReference>
<dbReference type="Gene3D" id="3.40.50.300">
    <property type="entry name" value="P-loop containing nucleotide triphosphate hydrolases"/>
    <property type="match status" value="2"/>
</dbReference>
<evidence type="ECO:0000256" key="16">
    <source>
        <dbReference type="NCBIfam" id="TIGR01389"/>
    </source>
</evidence>
<evidence type="ECO:0000256" key="10">
    <source>
        <dbReference type="ARBA" id="ARBA00022840"/>
    </source>
</evidence>
<keyword evidence="7 20" id="KW-0378">Hydrolase</keyword>
<keyword evidence="11" id="KW-0238">DNA-binding</keyword>
<comment type="catalytic activity">
    <reaction evidence="15">
        <text>Couples ATP hydrolysis with the unwinding of duplex DNA by translocating in the 3'-5' direction.</text>
        <dbReference type="EC" id="5.6.2.4"/>
    </reaction>
</comment>
<dbReference type="SMART" id="SM00341">
    <property type="entry name" value="HRDC"/>
    <property type="match status" value="1"/>
</dbReference>
<evidence type="ECO:0000256" key="2">
    <source>
        <dbReference type="ARBA" id="ARBA00001947"/>
    </source>
</evidence>
<dbReference type="EC" id="5.6.2.4" evidence="16"/>
<dbReference type="InterPro" id="IPR018982">
    <property type="entry name" value="RQC_domain"/>
</dbReference>
<dbReference type="InterPro" id="IPR044876">
    <property type="entry name" value="HRDC_dom_sf"/>
</dbReference>
<feature type="domain" description="Helicase ATP-binding" evidence="18">
    <location>
        <begin position="26"/>
        <end position="195"/>
    </location>
</feature>
<keyword evidence="8 20" id="KW-0347">Helicase</keyword>
<evidence type="ECO:0000256" key="7">
    <source>
        <dbReference type="ARBA" id="ARBA00022801"/>
    </source>
</evidence>
<dbReference type="InterPro" id="IPR036388">
    <property type="entry name" value="WH-like_DNA-bd_sf"/>
</dbReference>
<keyword evidence="21" id="KW-1185">Reference proteome</keyword>
<evidence type="ECO:0000256" key="13">
    <source>
        <dbReference type="ARBA" id="ARBA00023204"/>
    </source>
</evidence>
<evidence type="ECO:0000256" key="3">
    <source>
        <dbReference type="ARBA" id="ARBA00005446"/>
    </source>
</evidence>
<dbReference type="InterPro" id="IPR036390">
    <property type="entry name" value="WH_DNA-bd_sf"/>
</dbReference>
<protein>
    <recommendedName>
        <fullName evidence="16">DNA helicase RecQ</fullName>
        <ecNumber evidence="16">5.6.2.4</ecNumber>
    </recommendedName>
</protein>
<dbReference type="PROSITE" id="PS51194">
    <property type="entry name" value="HELICASE_CTER"/>
    <property type="match status" value="1"/>
</dbReference>
<dbReference type="SUPFAM" id="SSF52540">
    <property type="entry name" value="P-loop containing nucleoside triphosphate hydrolases"/>
    <property type="match status" value="1"/>
</dbReference>
<evidence type="ECO:0000313" key="20">
    <source>
        <dbReference type="EMBL" id="RNA66805.1"/>
    </source>
</evidence>
<dbReference type="FunFam" id="3.40.50.300:FF:000296">
    <property type="entry name" value="ATP-dependent DNA helicase RecQ"/>
    <property type="match status" value="1"/>
</dbReference>
<evidence type="ECO:0000256" key="11">
    <source>
        <dbReference type="ARBA" id="ARBA00023125"/>
    </source>
</evidence>
<comment type="cofactor">
    <cofactor evidence="2">
        <name>Zn(2+)</name>
        <dbReference type="ChEBI" id="CHEBI:29105"/>
    </cofactor>
</comment>